<name>A0A419UZD8_9BACL</name>
<dbReference type="SUPFAM" id="SSF51735">
    <property type="entry name" value="NAD(P)-binding Rossmann-fold domains"/>
    <property type="match status" value="1"/>
</dbReference>
<dbReference type="CDD" id="cd05242">
    <property type="entry name" value="SDR_a8"/>
    <property type="match status" value="1"/>
</dbReference>
<dbReference type="PANTHER" id="PTHR11092">
    <property type="entry name" value="SUGAR NUCLEOTIDE EPIMERASE RELATED"/>
    <property type="match status" value="1"/>
</dbReference>
<gene>
    <name evidence="4" type="ORF">ATL39_2445</name>
</gene>
<evidence type="ECO:0000313" key="5">
    <source>
        <dbReference type="Proteomes" id="UP000285120"/>
    </source>
</evidence>
<dbReference type="InterPro" id="IPR036291">
    <property type="entry name" value="NAD(P)-bd_dom_sf"/>
</dbReference>
<protein>
    <recommendedName>
        <fullName evidence="6">TIGR01777 family protein</fullName>
    </recommendedName>
</protein>
<keyword evidence="5" id="KW-1185">Reference proteome</keyword>
<sequence length="301" mass="33274">MNIAISGGTGLVGSALTGYFTAQGHHVYILTRNTENKQNKERITFVEWLGSSSAPEKELPNLDAVINLAGASIQKRWTDDHKKAILQSRLSATEEIERIIGAVPSKPEVLINASAVGYYGISEEAVFTESSQPAERNFLQEVSEQWEEKARSVEKHGVRLVLARFGLILDGEEGAFPMMMLPYKLFAGGPIGNGRQWYSWIHLRDVVEMTAFAIETKKVTGPMNVTAPEPMRMDEFGRTLGTVMKRPHWLPVPGTALQKTLGEMSVLIVNGQKALPEKALEAGYTFSYSKLKPALEDLVNK</sequence>
<feature type="domain" description="DUF1731" evidence="3">
    <location>
        <begin position="252"/>
        <end position="298"/>
    </location>
</feature>
<evidence type="ECO:0008006" key="6">
    <source>
        <dbReference type="Google" id="ProtNLM"/>
    </source>
</evidence>
<evidence type="ECO:0000313" key="4">
    <source>
        <dbReference type="EMBL" id="RKD71055.1"/>
    </source>
</evidence>
<reference evidence="4 5" key="1">
    <citation type="submission" date="2018-09" db="EMBL/GenBank/DDBJ databases">
        <title>Genomic Encyclopedia of Archaeal and Bacterial Type Strains, Phase II (KMG-II): from individual species to whole genera.</title>
        <authorList>
            <person name="Goeker M."/>
        </authorList>
    </citation>
    <scope>NUCLEOTIDE SEQUENCE [LARGE SCALE GENOMIC DNA]</scope>
    <source>
        <strain evidence="4 5">DSM 17008</strain>
    </source>
</reference>
<organism evidence="4 5">
    <name type="scientific">Sinobaca qinghaiensis</name>
    <dbReference type="NCBI Taxonomy" id="342944"/>
    <lineage>
        <taxon>Bacteria</taxon>
        <taxon>Bacillati</taxon>
        <taxon>Bacillota</taxon>
        <taxon>Bacilli</taxon>
        <taxon>Bacillales</taxon>
        <taxon>Sporolactobacillaceae</taxon>
        <taxon>Sinobaca</taxon>
    </lineage>
</organism>
<comment type="similarity">
    <text evidence="1">Belongs to the NAD(P)-dependent epimerase/dehydratase family. SDR39U1 subfamily.</text>
</comment>
<evidence type="ECO:0000256" key="1">
    <source>
        <dbReference type="ARBA" id="ARBA00009353"/>
    </source>
</evidence>
<feature type="domain" description="NAD-dependent epimerase/dehydratase" evidence="2">
    <location>
        <begin position="3"/>
        <end position="218"/>
    </location>
</feature>
<dbReference type="EMBL" id="RAPK01000010">
    <property type="protein sequence ID" value="RKD71055.1"/>
    <property type="molecule type" value="Genomic_DNA"/>
</dbReference>
<dbReference type="Pfam" id="PF08338">
    <property type="entry name" value="DUF1731"/>
    <property type="match status" value="1"/>
</dbReference>
<evidence type="ECO:0000259" key="2">
    <source>
        <dbReference type="Pfam" id="PF01370"/>
    </source>
</evidence>
<dbReference type="AlphaFoldDB" id="A0A419UZD8"/>
<accession>A0A419UZD8</accession>
<dbReference type="RefSeq" id="WP_120193617.1">
    <property type="nucleotide sequence ID" value="NZ_RAPK01000010.1"/>
</dbReference>
<dbReference type="InterPro" id="IPR013549">
    <property type="entry name" value="DUF1731"/>
</dbReference>
<evidence type="ECO:0000259" key="3">
    <source>
        <dbReference type="Pfam" id="PF08338"/>
    </source>
</evidence>
<dbReference type="NCBIfam" id="TIGR01777">
    <property type="entry name" value="yfcH"/>
    <property type="match status" value="1"/>
</dbReference>
<proteinExistence type="inferred from homology"/>
<dbReference type="Pfam" id="PF01370">
    <property type="entry name" value="Epimerase"/>
    <property type="match status" value="1"/>
</dbReference>
<dbReference type="Proteomes" id="UP000285120">
    <property type="component" value="Unassembled WGS sequence"/>
</dbReference>
<dbReference type="InterPro" id="IPR001509">
    <property type="entry name" value="Epimerase_deHydtase"/>
</dbReference>
<dbReference type="PANTHER" id="PTHR11092:SF0">
    <property type="entry name" value="EPIMERASE FAMILY PROTEIN SDR39U1"/>
    <property type="match status" value="1"/>
</dbReference>
<dbReference type="Gene3D" id="3.40.50.720">
    <property type="entry name" value="NAD(P)-binding Rossmann-like Domain"/>
    <property type="match status" value="1"/>
</dbReference>
<comment type="caution">
    <text evidence="4">The sequence shown here is derived from an EMBL/GenBank/DDBJ whole genome shotgun (WGS) entry which is preliminary data.</text>
</comment>
<dbReference type="InterPro" id="IPR010099">
    <property type="entry name" value="SDR39U1"/>
</dbReference>
<dbReference type="OrthoDB" id="9801773at2"/>